<feature type="region of interest" description="Disordered" evidence="1">
    <location>
        <begin position="142"/>
        <end position="201"/>
    </location>
</feature>
<dbReference type="EMBL" id="KV453842">
    <property type="protein sequence ID" value="ODV90294.1"/>
    <property type="molecule type" value="Genomic_DNA"/>
</dbReference>
<gene>
    <name evidence="2" type="ORF">CANCADRAFT_104830</name>
</gene>
<feature type="region of interest" description="Disordered" evidence="1">
    <location>
        <begin position="418"/>
        <end position="626"/>
    </location>
</feature>
<proteinExistence type="predicted"/>
<evidence type="ECO:0000313" key="3">
    <source>
        <dbReference type="Proteomes" id="UP000095023"/>
    </source>
</evidence>
<feature type="compositionally biased region" description="Low complexity" evidence="1">
    <location>
        <begin position="441"/>
        <end position="469"/>
    </location>
</feature>
<feature type="compositionally biased region" description="Low complexity" evidence="1">
    <location>
        <begin position="590"/>
        <end position="602"/>
    </location>
</feature>
<sequence>MASNVSQDPQRDQQLQNPMTAHSASTNRMYAGYSAPNSNMLAPVGLPQAPQNQGLQPTFNGFVSSTQDAILLFQACLNGVLQQVSRRPHDRERSFLIKSGSIFIFNEGSSGIKRWTDGIAWSPSRILGNFLVYRELEKPFAPGEKKRATRRRRAKKKGEPYHMSDAPDVMEHREMQVAAAAAASASSNPSLRPNERGPGGDVDAERALVGSLVDSYGFKEGGLIKKTLSVTINDVHHHLVSYYRPEDVVNGSLKCPSDFPYLKELHISPELTQRQNFRIPPDGSAGIERVVIPQSGGQSQSHGHSGMYQGAAAPYGEGYGKNFFGGASNSIVGPGGYHQPTAPVQQPYAGYMSQGGAVAPNMYGNIKPDYYGSGTEYAGQSYGAAAGGAGAGGGGWYDAGHHDGAGGHLSQISPAQQSEYLRQQQNRRGSSVHNGMPQQPPYGGQAPQQQPPNLQRGQALPQPGPAQQPGGQGSNSQYERYQPGSGGAQYGGGNTYNAGRSGEYPNSGQPGGYQYSYGGSAGGGNASSGVGSNAAAGNANSSGGDGGSRPSTSEEGNWRGNWNGPGSANGSMPPQPPTGAQRGAPGFEGAGPASGSQQPSGSGEMGEWWNQSKPAAQAAAPTARGS</sequence>
<dbReference type="PANTHER" id="PTHR28027">
    <property type="entry name" value="TRANSCRIPTIONAL REGULATOR MIT1"/>
    <property type="match status" value="1"/>
</dbReference>
<dbReference type="Proteomes" id="UP000095023">
    <property type="component" value="Unassembled WGS sequence"/>
</dbReference>
<reference evidence="3" key="1">
    <citation type="submission" date="2016-02" db="EMBL/GenBank/DDBJ databases">
        <title>Comparative genomics of biotechnologically important yeasts.</title>
        <authorList>
            <consortium name="DOE Joint Genome Institute"/>
            <person name="Riley R."/>
            <person name="Haridas S."/>
            <person name="Wolfe K.H."/>
            <person name="Lopes M.R."/>
            <person name="Hittinger C.T."/>
            <person name="Goker M."/>
            <person name="Salamov A."/>
            <person name="Wisecaver J."/>
            <person name="Long T.M."/>
            <person name="Aerts A.L."/>
            <person name="Barry K."/>
            <person name="Choi C."/>
            <person name="Clum A."/>
            <person name="Coughlan A.Y."/>
            <person name="Deshpande S."/>
            <person name="Douglass A.P."/>
            <person name="Hanson S.J."/>
            <person name="Klenk H.-P."/>
            <person name="Labutti K."/>
            <person name="Lapidus A."/>
            <person name="Lindquist E."/>
            <person name="Lipzen A."/>
            <person name="Meier-Kolthoff J.P."/>
            <person name="Ohm R.A."/>
            <person name="Otillar R.P."/>
            <person name="Pangilinan J."/>
            <person name="Peng Y."/>
            <person name="Rokas A."/>
            <person name="Rosa C.A."/>
            <person name="Scheuner C."/>
            <person name="Sibirny A.A."/>
            <person name="Slot J.C."/>
            <person name="Stielow J.B."/>
            <person name="Sun H."/>
            <person name="Kurtzman C.P."/>
            <person name="Blackwell M."/>
            <person name="Jeffries T.W."/>
            <person name="Grigoriev I.V."/>
        </authorList>
    </citation>
    <scope>NUCLEOTIDE SEQUENCE [LARGE SCALE GENOMIC DNA]</scope>
    <source>
        <strain evidence="3">NRRL Y-17796</strain>
    </source>
</reference>
<keyword evidence="3" id="KW-1185">Reference proteome</keyword>
<protein>
    <recommendedName>
        <fullName evidence="4">Gti1/Pac2 family protein</fullName>
    </recommendedName>
</protein>
<organism evidence="2 3">
    <name type="scientific">Tortispora caseinolytica NRRL Y-17796</name>
    <dbReference type="NCBI Taxonomy" id="767744"/>
    <lineage>
        <taxon>Eukaryota</taxon>
        <taxon>Fungi</taxon>
        <taxon>Dikarya</taxon>
        <taxon>Ascomycota</taxon>
        <taxon>Saccharomycotina</taxon>
        <taxon>Trigonopsidomycetes</taxon>
        <taxon>Trigonopsidales</taxon>
        <taxon>Trigonopsidaceae</taxon>
        <taxon>Tortispora</taxon>
    </lineage>
</organism>
<feature type="compositionally biased region" description="Low complexity" evidence="1">
    <location>
        <begin position="178"/>
        <end position="187"/>
    </location>
</feature>
<evidence type="ECO:0008006" key="4">
    <source>
        <dbReference type="Google" id="ProtNLM"/>
    </source>
</evidence>
<dbReference type="AlphaFoldDB" id="A0A1E4TEV5"/>
<evidence type="ECO:0000313" key="2">
    <source>
        <dbReference type="EMBL" id="ODV90294.1"/>
    </source>
</evidence>
<feature type="compositionally biased region" description="Low complexity" evidence="1">
    <location>
        <begin position="614"/>
        <end position="626"/>
    </location>
</feature>
<feature type="compositionally biased region" description="Low complexity" evidence="1">
    <location>
        <begin position="506"/>
        <end position="518"/>
    </location>
</feature>
<feature type="compositionally biased region" description="Polar residues" evidence="1">
    <location>
        <begin position="418"/>
        <end position="433"/>
    </location>
</feature>
<name>A0A1E4TEV5_9ASCO</name>
<feature type="compositionally biased region" description="Basic residues" evidence="1">
    <location>
        <begin position="147"/>
        <end position="156"/>
    </location>
</feature>
<evidence type="ECO:0000256" key="1">
    <source>
        <dbReference type="SAM" id="MobiDB-lite"/>
    </source>
</evidence>
<accession>A0A1E4TEV5</accession>
<feature type="region of interest" description="Disordered" evidence="1">
    <location>
        <begin position="1"/>
        <end position="22"/>
    </location>
</feature>
<feature type="compositionally biased region" description="Low complexity" evidence="1">
    <location>
        <begin position="527"/>
        <end position="542"/>
    </location>
</feature>
<dbReference type="PANTHER" id="PTHR28027:SF2">
    <property type="entry name" value="TRANSCRIPTIONAL REGULATOR MIT1"/>
    <property type="match status" value="1"/>
</dbReference>
<feature type="compositionally biased region" description="Gly residues" evidence="1">
    <location>
        <begin position="484"/>
        <end position="494"/>
    </location>
</feature>
<dbReference type="InterPro" id="IPR018608">
    <property type="entry name" value="Gti1/Pac2"/>
</dbReference>
<dbReference type="Pfam" id="PF09729">
    <property type="entry name" value="Gti1_Pac2"/>
    <property type="match status" value="1"/>
</dbReference>
<dbReference type="GO" id="GO:0003677">
    <property type="term" value="F:DNA binding"/>
    <property type="evidence" value="ECO:0007669"/>
    <property type="project" value="TreeGrafter"/>
</dbReference>
<dbReference type="OrthoDB" id="5572844at2759"/>